<accession>N1Q3N5</accession>
<proteinExistence type="predicted"/>
<feature type="region of interest" description="Disordered" evidence="1">
    <location>
        <begin position="122"/>
        <end position="142"/>
    </location>
</feature>
<dbReference type="STRING" id="675120.N1Q3N5"/>
<dbReference type="HOGENOM" id="CLU_1403239_0_0_1"/>
<reference evidence="3" key="1">
    <citation type="journal article" date="2012" name="PLoS Genet.">
        <title>The genomes of the fungal plant pathogens Cladosporium fulvum and Dothistroma septosporum reveal adaptation to different hosts and lifestyles but also signatures of common ancestry.</title>
        <authorList>
            <person name="de Wit P.J.G.M."/>
            <person name="van der Burgt A."/>
            <person name="Oekmen B."/>
            <person name="Stergiopoulos I."/>
            <person name="Abd-Elsalam K.A."/>
            <person name="Aerts A.L."/>
            <person name="Bahkali A.H."/>
            <person name="Beenen H.G."/>
            <person name="Chettri P."/>
            <person name="Cox M.P."/>
            <person name="Datema E."/>
            <person name="de Vries R.P."/>
            <person name="Dhillon B."/>
            <person name="Ganley A.R."/>
            <person name="Griffiths S.A."/>
            <person name="Guo Y."/>
            <person name="Hamelin R.C."/>
            <person name="Henrissat B."/>
            <person name="Kabir M.S."/>
            <person name="Jashni M.K."/>
            <person name="Kema G."/>
            <person name="Klaubauf S."/>
            <person name="Lapidus A."/>
            <person name="Levasseur A."/>
            <person name="Lindquist E."/>
            <person name="Mehrabi R."/>
            <person name="Ohm R.A."/>
            <person name="Owen T.J."/>
            <person name="Salamov A."/>
            <person name="Schwelm A."/>
            <person name="Schijlen E."/>
            <person name="Sun H."/>
            <person name="van den Burg H.A."/>
            <person name="van Ham R.C.H.J."/>
            <person name="Zhang S."/>
            <person name="Goodwin S.B."/>
            <person name="Grigoriev I.V."/>
            <person name="Collemare J."/>
            <person name="Bradshaw R.E."/>
        </authorList>
    </citation>
    <scope>NUCLEOTIDE SEQUENCE [LARGE SCALE GENOMIC DNA]</scope>
    <source>
        <strain evidence="3">NZE10 / CBS 128990</strain>
    </source>
</reference>
<gene>
    <name evidence="2" type="ORF">DOTSEDRAFT_20765</name>
</gene>
<dbReference type="eggNOG" id="ENOG502SKRD">
    <property type="taxonomic scope" value="Eukaryota"/>
</dbReference>
<reference evidence="2 3" key="2">
    <citation type="journal article" date="2012" name="PLoS Pathog.">
        <title>Diverse lifestyles and strategies of plant pathogenesis encoded in the genomes of eighteen Dothideomycetes fungi.</title>
        <authorList>
            <person name="Ohm R.A."/>
            <person name="Feau N."/>
            <person name="Henrissat B."/>
            <person name="Schoch C.L."/>
            <person name="Horwitz B.A."/>
            <person name="Barry K.W."/>
            <person name="Condon B.J."/>
            <person name="Copeland A.C."/>
            <person name="Dhillon B."/>
            <person name="Glaser F."/>
            <person name="Hesse C.N."/>
            <person name="Kosti I."/>
            <person name="LaButti K."/>
            <person name="Lindquist E.A."/>
            <person name="Lucas S."/>
            <person name="Salamov A.A."/>
            <person name="Bradshaw R.E."/>
            <person name="Ciuffetti L."/>
            <person name="Hamelin R.C."/>
            <person name="Kema G.H.J."/>
            <person name="Lawrence C."/>
            <person name="Scott J.A."/>
            <person name="Spatafora J.W."/>
            <person name="Turgeon B.G."/>
            <person name="de Wit P.J.G.M."/>
            <person name="Zhong S."/>
            <person name="Goodwin S.B."/>
            <person name="Grigoriev I.V."/>
        </authorList>
    </citation>
    <scope>NUCLEOTIDE SEQUENCE [LARGE SCALE GENOMIC DNA]</scope>
    <source>
        <strain evidence="3">NZE10 / CBS 128990</strain>
    </source>
</reference>
<dbReference type="OrthoDB" id="16820at2759"/>
<dbReference type="AlphaFoldDB" id="N1Q3N5"/>
<dbReference type="EMBL" id="KB446535">
    <property type="protein sequence ID" value="EME50411.1"/>
    <property type="molecule type" value="Genomic_DNA"/>
</dbReference>
<keyword evidence="3" id="KW-1185">Reference proteome</keyword>
<evidence type="ECO:0000313" key="3">
    <source>
        <dbReference type="Proteomes" id="UP000016933"/>
    </source>
</evidence>
<evidence type="ECO:0000313" key="2">
    <source>
        <dbReference type="EMBL" id="EME50411.1"/>
    </source>
</evidence>
<dbReference type="Proteomes" id="UP000016933">
    <property type="component" value="Unassembled WGS sequence"/>
</dbReference>
<dbReference type="Gene3D" id="3.30.450.30">
    <property type="entry name" value="Dynein light chain 2a, cytoplasmic"/>
    <property type="match status" value="1"/>
</dbReference>
<sequence length="189" mass="20771">MLNVKALTALLSHNRDDRLCKQWYVMTPNGTLLAHSQPANISDLRKHAAVAAMTWQEHEHQDPHFDGEIREDNETTNSLHILTTEADASTTIMRKLQNQVLLVLEGGVPPRRGAFEKRITAESADGTQQAWPHDNDGSSIMSNSTGTSAIAANVLKLQRNKVEALAAAIISDFQKVGFEMPVEGSTTVF</sequence>
<protein>
    <recommendedName>
        <fullName evidence="4">Roadblock/LAMTOR2 domain-containing protein</fullName>
    </recommendedName>
</protein>
<name>N1Q3N5_DOTSN</name>
<evidence type="ECO:0000256" key="1">
    <source>
        <dbReference type="SAM" id="MobiDB-lite"/>
    </source>
</evidence>
<organism evidence="2 3">
    <name type="scientific">Dothistroma septosporum (strain NZE10 / CBS 128990)</name>
    <name type="common">Red band needle blight fungus</name>
    <name type="synonym">Mycosphaerella pini</name>
    <dbReference type="NCBI Taxonomy" id="675120"/>
    <lineage>
        <taxon>Eukaryota</taxon>
        <taxon>Fungi</taxon>
        <taxon>Dikarya</taxon>
        <taxon>Ascomycota</taxon>
        <taxon>Pezizomycotina</taxon>
        <taxon>Dothideomycetes</taxon>
        <taxon>Dothideomycetidae</taxon>
        <taxon>Mycosphaerellales</taxon>
        <taxon>Mycosphaerellaceae</taxon>
        <taxon>Dothistroma</taxon>
    </lineage>
</organism>
<evidence type="ECO:0008006" key="4">
    <source>
        <dbReference type="Google" id="ProtNLM"/>
    </source>
</evidence>
<dbReference type="OMA" id="ETQDCNI"/>